<evidence type="ECO:0000313" key="1">
    <source>
        <dbReference type="EMBL" id="GFY55117.1"/>
    </source>
</evidence>
<organism evidence="1 2">
    <name type="scientific">Trichonephila inaurata madagascariensis</name>
    <dbReference type="NCBI Taxonomy" id="2747483"/>
    <lineage>
        <taxon>Eukaryota</taxon>
        <taxon>Metazoa</taxon>
        <taxon>Ecdysozoa</taxon>
        <taxon>Arthropoda</taxon>
        <taxon>Chelicerata</taxon>
        <taxon>Arachnida</taxon>
        <taxon>Araneae</taxon>
        <taxon>Araneomorphae</taxon>
        <taxon>Entelegynae</taxon>
        <taxon>Araneoidea</taxon>
        <taxon>Nephilidae</taxon>
        <taxon>Trichonephila</taxon>
        <taxon>Trichonephila inaurata</taxon>
    </lineage>
</organism>
<evidence type="ECO:0000313" key="2">
    <source>
        <dbReference type="Proteomes" id="UP000886998"/>
    </source>
</evidence>
<reference evidence="1" key="1">
    <citation type="submission" date="2020-08" db="EMBL/GenBank/DDBJ databases">
        <title>Multicomponent nature underlies the extraordinary mechanical properties of spider dragline silk.</title>
        <authorList>
            <person name="Kono N."/>
            <person name="Nakamura H."/>
            <person name="Mori M."/>
            <person name="Yoshida Y."/>
            <person name="Ohtoshi R."/>
            <person name="Malay A.D."/>
            <person name="Moran D.A.P."/>
            <person name="Tomita M."/>
            <person name="Numata K."/>
            <person name="Arakawa K."/>
        </authorList>
    </citation>
    <scope>NUCLEOTIDE SEQUENCE</scope>
</reference>
<comment type="caution">
    <text evidence="1">The sequence shown here is derived from an EMBL/GenBank/DDBJ whole genome shotgun (WGS) entry which is preliminary data.</text>
</comment>
<name>A0A8X6XJM7_9ARAC</name>
<dbReference type="AlphaFoldDB" id="A0A8X6XJM7"/>
<dbReference type="Proteomes" id="UP000886998">
    <property type="component" value="Unassembled WGS sequence"/>
</dbReference>
<protein>
    <submittedName>
        <fullName evidence="1">Uncharacterized protein</fullName>
    </submittedName>
</protein>
<proteinExistence type="predicted"/>
<sequence>MYLLIRTVEMELRQVREESIWGRQKDFESQFDREKRYLEEPKRETEEISFGPGAVTLSYGWSDRREVKKVHSPCPYLVMKFH</sequence>
<dbReference type="EMBL" id="BMAV01010197">
    <property type="protein sequence ID" value="GFY55117.1"/>
    <property type="molecule type" value="Genomic_DNA"/>
</dbReference>
<accession>A0A8X6XJM7</accession>
<keyword evidence="2" id="KW-1185">Reference proteome</keyword>
<gene>
    <name evidence="1" type="ORF">TNIN_281001</name>
</gene>